<comment type="subcellular location">
    <subcellularLocation>
        <location evidence="1">Cell membrane</location>
        <topology evidence="1">Multi-pass membrane protein</topology>
    </subcellularLocation>
</comment>
<evidence type="ECO:0000256" key="3">
    <source>
        <dbReference type="ARBA" id="ARBA00022475"/>
    </source>
</evidence>
<keyword evidence="10" id="KW-1185">Reference proteome</keyword>
<keyword evidence="6 7" id="KW-0472">Membrane</keyword>
<accession>A0A1J6HYJ2</accession>
<dbReference type="CDD" id="cd06173">
    <property type="entry name" value="MFS_MefA_like"/>
    <property type="match status" value="1"/>
</dbReference>
<dbReference type="InterPro" id="IPR036259">
    <property type="entry name" value="MFS_trans_sf"/>
</dbReference>
<protein>
    <submittedName>
        <fullName evidence="9">MFS transporter</fullName>
    </submittedName>
</protein>
<feature type="domain" description="Major facilitator superfamily (MFS) profile" evidence="8">
    <location>
        <begin position="19"/>
        <end position="405"/>
    </location>
</feature>
<dbReference type="GO" id="GO:0022857">
    <property type="term" value="F:transmembrane transporter activity"/>
    <property type="evidence" value="ECO:0007669"/>
    <property type="project" value="InterPro"/>
</dbReference>
<feature type="transmembrane region" description="Helical" evidence="7">
    <location>
        <begin position="179"/>
        <end position="197"/>
    </location>
</feature>
<reference evidence="9 10" key="1">
    <citation type="submission" date="2016-10" db="EMBL/GenBank/DDBJ databases">
        <title>The Draft Genome Sequence of the Potato Rhizosphere Bacteria Ochrobactrum sp. IPA7.2.</title>
        <authorList>
            <person name="Gogoleva N.E."/>
            <person name="Khlopko Y.A."/>
            <person name="Burygin G.L."/>
            <person name="Plotnikov A.O."/>
        </authorList>
    </citation>
    <scope>NUCLEOTIDE SEQUENCE [LARGE SCALE GENOMIC DNA]</scope>
    <source>
        <strain evidence="9 10">IPA7.2</strain>
    </source>
</reference>
<feature type="transmembrane region" description="Helical" evidence="7">
    <location>
        <begin position="148"/>
        <end position="173"/>
    </location>
</feature>
<dbReference type="Pfam" id="PF05977">
    <property type="entry name" value="MFS_3"/>
    <property type="match status" value="1"/>
</dbReference>
<keyword evidence="5 7" id="KW-1133">Transmembrane helix</keyword>
<gene>
    <name evidence="9" type="ORF">BLA27_20520</name>
</gene>
<sequence>MTIPQTETPSTRSPLSFPVFRALWIATIISNIGTWMNDVGSAWLMTSLSPSPLLVAMVQAATTLPMFLLALPAGALADIIDRRRMLLAAQLLGLTAAAILSLLTLSGLTTPWVLLGVTFMLGISAALSAPVFQAIVPELVDKPALPDAIALNSLGINISRAIGPALGGVIVAIAGTPAVFALNALSVVAVLGVLFVWKRQANVSSLPPEHFFGALKAGYRYARHSAAMRLVLIRAFSFFLFGSALWAMLPLIGRRALGLDAAGYGALLGAMGIGAIAGALLLKRIRKKVEANTISIWATCLFALATLLLSVVPNAWLAGAAMFAGGLAWIGMLTSLNVAAQMAAPGWVKARALAVYLLVFQGAMTGGSILWGTLATKANVATALTVAAAGLASTVLLARIWQLPKDAAVDLAPSNHWVEPVVATPPENDRGPVLIEIEYRVDPDRQPDFIAALISFSSARQRDGAIRWDVWEDVADPGKVVEAFIVESWIEHQRQHRRVTHTDQLDQETLHAFHIGEAGPVVRHFLKPVSASGGNR</sequence>
<feature type="transmembrane region" description="Helical" evidence="7">
    <location>
        <begin position="53"/>
        <end position="73"/>
    </location>
</feature>
<feature type="transmembrane region" description="Helical" evidence="7">
    <location>
        <begin position="352"/>
        <end position="374"/>
    </location>
</feature>
<evidence type="ECO:0000256" key="6">
    <source>
        <dbReference type="ARBA" id="ARBA00023136"/>
    </source>
</evidence>
<dbReference type="PROSITE" id="PS50850">
    <property type="entry name" value="MFS"/>
    <property type="match status" value="1"/>
</dbReference>
<dbReference type="Proteomes" id="UP000182985">
    <property type="component" value="Unassembled WGS sequence"/>
</dbReference>
<keyword evidence="4 7" id="KW-0812">Transmembrane</keyword>
<evidence type="ECO:0000256" key="4">
    <source>
        <dbReference type="ARBA" id="ARBA00022692"/>
    </source>
</evidence>
<dbReference type="PANTHER" id="PTHR23513">
    <property type="entry name" value="INTEGRAL MEMBRANE EFFLUX PROTEIN-RELATED"/>
    <property type="match status" value="1"/>
</dbReference>
<dbReference type="RefSeq" id="WP_071633340.1">
    <property type="nucleotide sequence ID" value="NZ_MOEC01000025.1"/>
</dbReference>
<feature type="transmembrane region" description="Helical" evidence="7">
    <location>
        <begin position="261"/>
        <end position="282"/>
    </location>
</feature>
<feature type="transmembrane region" description="Helical" evidence="7">
    <location>
        <begin position="380"/>
        <end position="401"/>
    </location>
</feature>
<feature type="transmembrane region" description="Helical" evidence="7">
    <location>
        <begin position="230"/>
        <end position="249"/>
    </location>
</feature>
<proteinExistence type="predicted"/>
<evidence type="ECO:0000313" key="9">
    <source>
        <dbReference type="EMBL" id="OIS91682.1"/>
    </source>
</evidence>
<feature type="transmembrane region" description="Helical" evidence="7">
    <location>
        <begin position="294"/>
        <end position="312"/>
    </location>
</feature>
<dbReference type="EMBL" id="MOEC01000025">
    <property type="protein sequence ID" value="OIS91682.1"/>
    <property type="molecule type" value="Genomic_DNA"/>
</dbReference>
<dbReference type="SUPFAM" id="SSF103473">
    <property type="entry name" value="MFS general substrate transporter"/>
    <property type="match status" value="1"/>
</dbReference>
<dbReference type="InterPro" id="IPR020846">
    <property type="entry name" value="MFS_dom"/>
</dbReference>
<feature type="transmembrane region" description="Helical" evidence="7">
    <location>
        <begin position="112"/>
        <end position="136"/>
    </location>
</feature>
<dbReference type="GO" id="GO:0005886">
    <property type="term" value="C:plasma membrane"/>
    <property type="evidence" value="ECO:0007669"/>
    <property type="project" value="UniProtKB-SubCell"/>
</dbReference>
<comment type="caution">
    <text evidence="9">The sequence shown here is derived from an EMBL/GenBank/DDBJ whole genome shotgun (WGS) entry which is preliminary data.</text>
</comment>
<evidence type="ECO:0000313" key="10">
    <source>
        <dbReference type="Proteomes" id="UP000182985"/>
    </source>
</evidence>
<dbReference type="OrthoDB" id="9809918at2"/>
<dbReference type="PANTHER" id="PTHR23513:SF11">
    <property type="entry name" value="STAPHYLOFERRIN A TRANSPORTER"/>
    <property type="match status" value="1"/>
</dbReference>
<feature type="transmembrane region" description="Helical" evidence="7">
    <location>
        <begin position="85"/>
        <end position="106"/>
    </location>
</feature>
<feature type="transmembrane region" description="Helical" evidence="7">
    <location>
        <begin position="15"/>
        <end position="33"/>
    </location>
</feature>
<evidence type="ECO:0000256" key="1">
    <source>
        <dbReference type="ARBA" id="ARBA00004651"/>
    </source>
</evidence>
<organism evidence="9 10">
    <name type="scientific">Brucella cytisi</name>
    <dbReference type="NCBI Taxonomy" id="407152"/>
    <lineage>
        <taxon>Bacteria</taxon>
        <taxon>Pseudomonadati</taxon>
        <taxon>Pseudomonadota</taxon>
        <taxon>Alphaproteobacteria</taxon>
        <taxon>Hyphomicrobiales</taxon>
        <taxon>Brucellaceae</taxon>
        <taxon>Brucella/Ochrobactrum group</taxon>
        <taxon>Brucella</taxon>
    </lineage>
</organism>
<evidence type="ECO:0000256" key="7">
    <source>
        <dbReference type="SAM" id="Phobius"/>
    </source>
</evidence>
<keyword evidence="2" id="KW-0813">Transport</keyword>
<dbReference type="Gene3D" id="1.20.1250.20">
    <property type="entry name" value="MFS general substrate transporter like domains"/>
    <property type="match status" value="1"/>
</dbReference>
<evidence type="ECO:0000259" key="8">
    <source>
        <dbReference type="PROSITE" id="PS50850"/>
    </source>
</evidence>
<feature type="transmembrane region" description="Helical" evidence="7">
    <location>
        <begin position="318"/>
        <end position="340"/>
    </location>
</feature>
<name>A0A1J6HYJ2_9HYPH</name>
<evidence type="ECO:0000256" key="5">
    <source>
        <dbReference type="ARBA" id="ARBA00022989"/>
    </source>
</evidence>
<dbReference type="AlphaFoldDB" id="A0A1J6HYJ2"/>
<dbReference type="InterPro" id="IPR010290">
    <property type="entry name" value="TM_effector"/>
</dbReference>
<keyword evidence="3" id="KW-1003">Cell membrane</keyword>
<evidence type="ECO:0000256" key="2">
    <source>
        <dbReference type="ARBA" id="ARBA00022448"/>
    </source>
</evidence>